<dbReference type="EMBL" id="LAYY01000024">
    <property type="protein sequence ID" value="KKK36736.1"/>
    <property type="molecule type" value="Genomic_DNA"/>
</dbReference>
<sequence>MSFDGYIGIDYSGRGSPVQRVTGIQVVKMDSRGDFERISPPESQGRTFSWSRKEVYEYLKQKLKGANEKYIIGIDHCLSFPQSYFKQHHLQNWDQFLLHFQSLWDTKSEPVSVCRNRVPGYPDSHELRLTETFTSSAKSAWNFEQMTGAVSYSTHAGIPWVFELRKSVNENLHIWPFDGWTPVNGESILAEVYPALLIQRYKKSDPRFPHNWPRDAQDAFAIAAWLQERDANGTLGKYFEPATLTEEEKNCAQQFEGWILGVC</sequence>
<dbReference type="EMBL" id="LAYY01000102">
    <property type="protein sequence ID" value="KKK32866.1"/>
    <property type="molecule type" value="Genomic_DNA"/>
</dbReference>
<proteinExistence type="predicted"/>
<dbReference type="RefSeq" id="WP_046524994.1">
    <property type="nucleotide sequence ID" value="NZ_LAYY01000022.1"/>
</dbReference>
<keyword evidence="4" id="KW-1185">Reference proteome</keyword>
<name>A0A0M2SH05_9BACI</name>
<dbReference type="OrthoDB" id="7388866at2"/>
<evidence type="ECO:0008006" key="5">
    <source>
        <dbReference type="Google" id="ProtNLM"/>
    </source>
</evidence>
<evidence type="ECO:0000313" key="2">
    <source>
        <dbReference type="EMBL" id="KKK36736.1"/>
    </source>
</evidence>
<dbReference type="EMBL" id="LAYY01000022">
    <property type="protein sequence ID" value="KKK36792.1"/>
    <property type="molecule type" value="Genomic_DNA"/>
</dbReference>
<comment type="caution">
    <text evidence="1">The sequence shown here is derived from an EMBL/GenBank/DDBJ whole genome shotgun (WGS) entry which is preliminary data.</text>
</comment>
<dbReference type="PATRIC" id="fig|1408103.3.peg.3816"/>
<evidence type="ECO:0000313" key="1">
    <source>
        <dbReference type="EMBL" id="KKK32866.1"/>
    </source>
</evidence>
<gene>
    <name evidence="3" type="ORF">WQ57_17160</name>
    <name evidence="2" type="ORF">WQ57_17930</name>
    <name evidence="1" type="ORF">WQ57_25600</name>
</gene>
<organism evidence="1 4">
    <name type="scientific">Mesobacillus campisalis</name>
    <dbReference type="NCBI Taxonomy" id="1408103"/>
    <lineage>
        <taxon>Bacteria</taxon>
        <taxon>Bacillati</taxon>
        <taxon>Bacillota</taxon>
        <taxon>Bacilli</taxon>
        <taxon>Bacillales</taxon>
        <taxon>Bacillaceae</taxon>
        <taxon>Mesobacillus</taxon>
    </lineage>
</organism>
<accession>A0A0M2SH05</accession>
<reference evidence="1 4" key="1">
    <citation type="submission" date="2015-04" db="EMBL/GenBank/DDBJ databases">
        <title>Taxonomic description and genome sequence of Bacillus campisalis sp. nov., a novel member of the genus Bacillus isolated from solar saltern.</title>
        <authorList>
            <person name="Mathan Kumar R."/>
            <person name="Kaur G."/>
            <person name="Kumar A."/>
            <person name="Singh N.K."/>
            <person name="Kaur N."/>
            <person name="Kumar N."/>
            <person name="Mayilraj S."/>
        </authorList>
    </citation>
    <scope>NUCLEOTIDE SEQUENCE [LARGE SCALE GENOMIC DNA]</scope>
    <source>
        <strain evidence="1 4">SA2-6</strain>
    </source>
</reference>
<dbReference type="AlphaFoldDB" id="A0A0M2SH05"/>
<protein>
    <recommendedName>
        <fullName evidence="5">DUF429 domain-containing protein</fullName>
    </recommendedName>
</protein>
<dbReference type="Proteomes" id="UP000034166">
    <property type="component" value="Unassembled WGS sequence"/>
</dbReference>
<evidence type="ECO:0000313" key="3">
    <source>
        <dbReference type="EMBL" id="KKK36792.1"/>
    </source>
</evidence>
<evidence type="ECO:0000313" key="4">
    <source>
        <dbReference type="Proteomes" id="UP000034166"/>
    </source>
</evidence>